<dbReference type="EMBL" id="AAZO01007084">
    <property type="status" value="NOT_ANNOTATED_CDS"/>
    <property type="molecule type" value="Genomic_DNA"/>
</dbReference>
<dbReference type="EMBL" id="DS235873">
    <property type="protein sequence ID" value="EEB19646.1"/>
    <property type="molecule type" value="Genomic_DNA"/>
</dbReference>
<dbReference type="SMART" id="SM01257">
    <property type="entry name" value="KRAP_IP3R_bind"/>
    <property type="match status" value="1"/>
</dbReference>
<dbReference type="EnsemblMetazoa" id="PHUM581910-RA">
    <property type="protein sequence ID" value="PHUM581910-PA"/>
    <property type="gene ID" value="PHUM581910"/>
</dbReference>
<gene>
    <name evidence="4" type="primary">8232393</name>
    <name evidence="3" type="ORF">Phum_PHUM581910</name>
</gene>
<dbReference type="GeneID" id="8232393"/>
<dbReference type="KEGG" id="phu:Phum_PHUM581910"/>
<protein>
    <recommendedName>
        <fullName evidence="2">ITPR-interacting domain-containing protein</fullName>
    </recommendedName>
</protein>
<dbReference type="CTD" id="8232393"/>
<accession>E0W1R4</accession>
<dbReference type="InParanoid" id="E0W1R4"/>
<evidence type="ECO:0000313" key="3">
    <source>
        <dbReference type="EMBL" id="EEB19646.1"/>
    </source>
</evidence>
<dbReference type="HOGENOM" id="CLU_981092_0_0_1"/>
<evidence type="ECO:0000256" key="1">
    <source>
        <dbReference type="SAM" id="MobiDB-lite"/>
    </source>
</evidence>
<feature type="compositionally biased region" description="Polar residues" evidence="1">
    <location>
        <begin position="93"/>
        <end position="111"/>
    </location>
</feature>
<reference evidence="4" key="3">
    <citation type="submission" date="2020-05" db="UniProtKB">
        <authorList>
            <consortium name="EnsemblMetazoa"/>
        </authorList>
    </citation>
    <scope>IDENTIFICATION</scope>
    <source>
        <strain evidence="4">USDA</strain>
    </source>
</reference>
<evidence type="ECO:0000313" key="4">
    <source>
        <dbReference type="EnsemblMetazoa" id="PHUM581910-PA"/>
    </source>
</evidence>
<dbReference type="InterPro" id="IPR029325">
    <property type="entry name" value="ITPR-bd"/>
</dbReference>
<dbReference type="AlphaFoldDB" id="E0W1R4"/>
<dbReference type="GO" id="GO:0005102">
    <property type="term" value="F:signaling receptor binding"/>
    <property type="evidence" value="ECO:0007669"/>
    <property type="project" value="InterPro"/>
</dbReference>
<organism>
    <name type="scientific">Pediculus humanus subsp. corporis</name>
    <name type="common">Body louse</name>
    <dbReference type="NCBI Taxonomy" id="121224"/>
    <lineage>
        <taxon>Eukaryota</taxon>
        <taxon>Metazoa</taxon>
        <taxon>Ecdysozoa</taxon>
        <taxon>Arthropoda</taxon>
        <taxon>Hexapoda</taxon>
        <taxon>Insecta</taxon>
        <taxon>Pterygota</taxon>
        <taxon>Neoptera</taxon>
        <taxon>Paraneoptera</taxon>
        <taxon>Psocodea</taxon>
        <taxon>Troctomorpha</taxon>
        <taxon>Phthiraptera</taxon>
        <taxon>Anoplura</taxon>
        <taxon>Pediculidae</taxon>
        <taxon>Pediculus</taxon>
    </lineage>
</organism>
<feature type="region of interest" description="Disordered" evidence="1">
    <location>
        <begin position="180"/>
        <end position="204"/>
    </location>
</feature>
<dbReference type="Proteomes" id="UP000009046">
    <property type="component" value="Unassembled WGS sequence"/>
</dbReference>
<evidence type="ECO:0000259" key="2">
    <source>
        <dbReference type="SMART" id="SM01257"/>
    </source>
</evidence>
<feature type="compositionally biased region" description="Polar residues" evidence="1">
    <location>
        <begin position="142"/>
        <end position="152"/>
    </location>
</feature>
<feature type="region of interest" description="Disordered" evidence="1">
    <location>
        <begin position="93"/>
        <end position="152"/>
    </location>
</feature>
<dbReference type="Pfam" id="PF14722">
    <property type="entry name" value="KRAP_IP3R_bind"/>
    <property type="match status" value="1"/>
</dbReference>
<proteinExistence type="predicted"/>
<name>E0W1R4_PEDHC</name>
<dbReference type="OrthoDB" id="6088188at2759"/>
<feature type="domain" description="ITPR-interacting" evidence="2">
    <location>
        <begin position="196"/>
        <end position="283"/>
    </location>
</feature>
<evidence type="ECO:0000313" key="5">
    <source>
        <dbReference type="Proteomes" id="UP000009046"/>
    </source>
</evidence>
<reference evidence="3" key="2">
    <citation type="submission" date="2007-04" db="EMBL/GenBank/DDBJ databases">
        <title>The genome of the human body louse.</title>
        <authorList>
            <consortium name="The Human Body Louse Genome Consortium"/>
            <person name="Kirkness E."/>
            <person name="Walenz B."/>
            <person name="Hass B."/>
            <person name="Bruggner R."/>
            <person name="Strausberg R."/>
        </authorList>
    </citation>
    <scope>NUCLEOTIDE SEQUENCE</scope>
    <source>
        <strain evidence="3">USDA</strain>
    </source>
</reference>
<keyword evidence="5" id="KW-1185">Reference proteome</keyword>
<feature type="compositionally biased region" description="Acidic residues" evidence="1">
    <location>
        <begin position="126"/>
        <end position="136"/>
    </location>
</feature>
<dbReference type="VEuPathDB" id="VectorBase:PHUM581910"/>
<sequence>MDDKLFVLESLKLKEGGLPPLHRNVSQGSFSKKYSKLFRNFKNESSGTNFSKRCKDILEPSKNFNHQTVPNNLTNKKKRKSIMSLAFNKMISTKKQQSQFSDETSHSMDTGHSNEEGYCSSKEKTDDFEEIESSEGDEYKTESLNPESRSIPTSVQEWINHLPLKDSKNNLNDNYKEEKMDAINLTSPKSTPAPPAKLSREASIQSNSSLDSLLESRRPDPVEIFLNLGFGSVPGVSMENCRIPKRFLVPSKCKGGNWNEFLKRELIQAQNFECSSLGFRGLSG</sequence>
<dbReference type="eggNOG" id="ENOG502S4K0">
    <property type="taxonomic scope" value="Eukaryota"/>
</dbReference>
<dbReference type="RefSeq" id="XP_002432384.1">
    <property type="nucleotide sequence ID" value="XM_002432339.1"/>
</dbReference>
<reference evidence="3" key="1">
    <citation type="submission" date="2007-04" db="EMBL/GenBank/DDBJ databases">
        <title>Annotation of Pediculus humanus corporis strain USDA.</title>
        <authorList>
            <person name="Kirkness E."/>
            <person name="Hannick L."/>
            <person name="Hass B."/>
            <person name="Bruggner R."/>
            <person name="Lawson D."/>
            <person name="Bidwell S."/>
            <person name="Joardar V."/>
            <person name="Caler E."/>
            <person name="Walenz B."/>
            <person name="Inman J."/>
            <person name="Schobel S."/>
            <person name="Galinsky K."/>
            <person name="Amedeo P."/>
            <person name="Strausberg R."/>
        </authorList>
    </citation>
    <scope>NUCLEOTIDE SEQUENCE</scope>
    <source>
        <strain evidence="3">USDA</strain>
    </source>
</reference>